<evidence type="ECO:0000256" key="3">
    <source>
        <dbReference type="SAM" id="Phobius"/>
    </source>
</evidence>
<feature type="domain" description="EamA" evidence="4">
    <location>
        <begin position="150"/>
        <end position="282"/>
    </location>
</feature>
<keyword evidence="6" id="KW-1185">Reference proteome</keyword>
<feature type="domain" description="EamA" evidence="4">
    <location>
        <begin position="8"/>
        <end position="137"/>
    </location>
</feature>
<dbReference type="PANTHER" id="PTHR12715">
    <property type="entry name" value="TRANSPORTER, DRUG/METABOLITE EXPORTER FAMILY"/>
    <property type="match status" value="1"/>
</dbReference>
<dbReference type="RefSeq" id="WP_239160739.1">
    <property type="nucleotide sequence ID" value="NZ_BOPH01000099.1"/>
</dbReference>
<feature type="transmembrane region" description="Helical" evidence="3">
    <location>
        <begin position="66"/>
        <end position="87"/>
    </location>
</feature>
<feature type="transmembrane region" description="Helical" evidence="3">
    <location>
        <begin position="122"/>
        <end position="142"/>
    </location>
</feature>
<dbReference type="InterPro" id="IPR000620">
    <property type="entry name" value="EamA_dom"/>
</dbReference>
<dbReference type="EMBL" id="BOPH01000099">
    <property type="protein sequence ID" value="GIJ72374.1"/>
    <property type="molecule type" value="Genomic_DNA"/>
</dbReference>
<dbReference type="GO" id="GO:0016020">
    <property type="term" value="C:membrane"/>
    <property type="evidence" value="ECO:0007669"/>
    <property type="project" value="InterPro"/>
</dbReference>
<feature type="compositionally biased region" description="Low complexity" evidence="2">
    <location>
        <begin position="297"/>
        <end position="317"/>
    </location>
</feature>
<keyword evidence="3" id="KW-0472">Membrane</keyword>
<dbReference type="SUPFAM" id="SSF103481">
    <property type="entry name" value="Multidrug resistance efflux transporter EmrE"/>
    <property type="match status" value="2"/>
</dbReference>
<feature type="region of interest" description="Disordered" evidence="2">
    <location>
        <begin position="295"/>
        <end position="317"/>
    </location>
</feature>
<reference evidence="5" key="1">
    <citation type="submission" date="2021-01" db="EMBL/GenBank/DDBJ databases">
        <title>Whole genome shotgun sequence of Virgisporangium ochraceum NBRC 16418.</title>
        <authorList>
            <person name="Komaki H."/>
            <person name="Tamura T."/>
        </authorList>
    </citation>
    <scope>NUCLEOTIDE SEQUENCE</scope>
    <source>
        <strain evidence="5">NBRC 16418</strain>
    </source>
</reference>
<dbReference type="Proteomes" id="UP000635606">
    <property type="component" value="Unassembled WGS sequence"/>
</dbReference>
<gene>
    <name evidence="5" type="ORF">Voc01_072910</name>
</gene>
<evidence type="ECO:0000256" key="1">
    <source>
        <dbReference type="ARBA" id="ARBA00007362"/>
    </source>
</evidence>
<feature type="transmembrane region" description="Helical" evidence="3">
    <location>
        <begin position="213"/>
        <end position="232"/>
    </location>
</feature>
<comment type="similarity">
    <text evidence="1">Belongs to the EamA transporter family.</text>
</comment>
<name>A0A8J3ZYB4_9ACTN</name>
<dbReference type="InterPro" id="IPR037185">
    <property type="entry name" value="EmrE-like"/>
</dbReference>
<proteinExistence type="inferred from homology"/>
<keyword evidence="3" id="KW-0812">Transmembrane</keyword>
<feature type="transmembrane region" description="Helical" evidence="3">
    <location>
        <begin position="36"/>
        <end position="54"/>
    </location>
</feature>
<feature type="transmembrane region" description="Helical" evidence="3">
    <location>
        <begin position="244"/>
        <end position="260"/>
    </location>
</feature>
<dbReference type="Pfam" id="PF00892">
    <property type="entry name" value="EamA"/>
    <property type="match status" value="2"/>
</dbReference>
<dbReference type="AlphaFoldDB" id="A0A8J3ZYB4"/>
<feature type="transmembrane region" description="Helical" evidence="3">
    <location>
        <begin position="148"/>
        <end position="167"/>
    </location>
</feature>
<organism evidence="5 6">
    <name type="scientific">Virgisporangium ochraceum</name>
    <dbReference type="NCBI Taxonomy" id="65505"/>
    <lineage>
        <taxon>Bacteria</taxon>
        <taxon>Bacillati</taxon>
        <taxon>Actinomycetota</taxon>
        <taxon>Actinomycetes</taxon>
        <taxon>Micromonosporales</taxon>
        <taxon>Micromonosporaceae</taxon>
        <taxon>Virgisporangium</taxon>
    </lineage>
</organism>
<protein>
    <submittedName>
        <fullName evidence="5">Membrane protein</fullName>
    </submittedName>
</protein>
<sequence>MTRLLPALAAGVTMLFWASAFIAIRAVGEDYSPVAMALGRLLVGAVALVAVVAFRPRRALPRGRPLALVLASGALWFGLYAVLLNAAERYVDAGTAALIICVGPILIAVFAGVWLREGFPRGLVTGLVVAFGGVATIAVATSTGRHDAVGVLLALGAAVLYAVGVLLQKKALSDVDPFTATWLGCVAGLVVCLPFAPALVAEVAHAPVGATLGIVYKGMFPTAVAFATWAYALQHTSAGRLSSSSYLVPALTVLMSWTLLGEVPTALALLGGALCLVGVALTRLPTRRPAPVPAPVAGPVAGPVAEPAGADGPVPGR</sequence>
<evidence type="ECO:0000313" key="5">
    <source>
        <dbReference type="EMBL" id="GIJ72374.1"/>
    </source>
</evidence>
<feature type="transmembrane region" description="Helical" evidence="3">
    <location>
        <begin position="266"/>
        <end position="284"/>
    </location>
</feature>
<evidence type="ECO:0000313" key="6">
    <source>
        <dbReference type="Proteomes" id="UP000635606"/>
    </source>
</evidence>
<feature type="transmembrane region" description="Helical" evidence="3">
    <location>
        <begin position="179"/>
        <end position="201"/>
    </location>
</feature>
<evidence type="ECO:0000259" key="4">
    <source>
        <dbReference type="Pfam" id="PF00892"/>
    </source>
</evidence>
<dbReference type="PANTHER" id="PTHR12715:SF4">
    <property type="entry name" value="EAMA DOMAIN-CONTAINING PROTEIN"/>
    <property type="match status" value="1"/>
</dbReference>
<keyword evidence="3" id="KW-1133">Transmembrane helix</keyword>
<dbReference type="InterPro" id="IPR052756">
    <property type="entry name" value="Alkyne_AA_exporter"/>
</dbReference>
<accession>A0A8J3ZYB4</accession>
<feature type="transmembrane region" description="Helical" evidence="3">
    <location>
        <begin position="93"/>
        <end position="115"/>
    </location>
</feature>
<evidence type="ECO:0000256" key="2">
    <source>
        <dbReference type="SAM" id="MobiDB-lite"/>
    </source>
</evidence>
<comment type="caution">
    <text evidence="5">The sequence shown here is derived from an EMBL/GenBank/DDBJ whole genome shotgun (WGS) entry which is preliminary data.</text>
</comment>
<dbReference type="Gene3D" id="1.10.3730.20">
    <property type="match status" value="1"/>
</dbReference>